<dbReference type="EMBL" id="KZ819296">
    <property type="protein sequence ID" value="PWN97016.1"/>
    <property type="molecule type" value="Genomic_DNA"/>
</dbReference>
<keyword evidence="1" id="KW-0479">Metal-binding</keyword>
<dbReference type="CDD" id="cd02037">
    <property type="entry name" value="Mrp_NBP35"/>
    <property type="match status" value="1"/>
</dbReference>
<dbReference type="GO" id="GO:0005739">
    <property type="term" value="C:mitochondrion"/>
    <property type="evidence" value="ECO:0007669"/>
    <property type="project" value="TreeGrafter"/>
</dbReference>
<evidence type="ECO:0000256" key="6">
    <source>
        <dbReference type="ARBA" id="ARBA00024036"/>
    </source>
</evidence>
<keyword evidence="7" id="KW-0732">Signal</keyword>
<dbReference type="SUPFAM" id="SSF52540">
    <property type="entry name" value="P-loop containing nucleoside triphosphate hydrolases"/>
    <property type="match status" value="1"/>
</dbReference>
<comment type="similarity">
    <text evidence="6">Belongs to the Mrp/NBP35 ATP-binding proteins family.</text>
</comment>
<evidence type="ECO:0000313" key="8">
    <source>
        <dbReference type="EMBL" id="PWN97016.1"/>
    </source>
</evidence>
<dbReference type="PANTHER" id="PTHR42961:SF2">
    <property type="entry name" value="IRON-SULFUR PROTEIN NUBPL"/>
    <property type="match status" value="1"/>
</dbReference>
<feature type="signal peptide" evidence="7">
    <location>
        <begin position="1"/>
        <end position="18"/>
    </location>
</feature>
<dbReference type="GO" id="GO:0051539">
    <property type="term" value="F:4 iron, 4 sulfur cluster binding"/>
    <property type="evidence" value="ECO:0007669"/>
    <property type="project" value="TreeGrafter"/>
</dbReference>
<dbReference type="PANTHER" id="PTHR42961">
    <property type="entry name" value="IRON-SULFUR PROTEIN NUBPL"/>
    <property type="match status" value="1"/>
</dbReference>
<dbReference type="InterPro" id="IPR044304">
    <property type="entry name" value="NUBPL-like"/>
</dbReference>
<name>A0A316Z6U1_9BASI</name>
<dbReference type="RefSeq" id="XP_025597295.1">
    <property type="nucleotide sequence ID" value="XM_025744224.1"/>
</dbReference>
<evidence type="ECO:0000313" key="9">
    <source>
        <dbReference type="Proteomes" id="UP000245946"/>
    </source>
</evidence>
<gene>
    <name evidence="8" type="ORF">FA09DRAFT_339511</name>
</gene>
<dbReference type="InterPro" id="IPR027417">
    <property type="entry name" value="P-loop_NTPase"/>
</dbReference>
<reference evidence="8 9" key="1">
    <citation type="journal article" date="2018" name="Mol. Biol. Evol.">
        <title>Broad Genomic Sampling Reveals a Smut Pathogenic Ancestry of the Fungal Clade Ustilaginomycotina.</title>
        <authorList>
            <person name="Kijpornyongpan T."/>
            <person name="Mondo S.J."/>
            <person name="Barry K."/>
            <person name="Sandor L."/>
            <person name="Lee J."/>
            <person name="Lipzen A."/>
            <person name="Pangilinan J."/>
            <person name="LaButti K."/>
            <person name="Hainaut M."/>
            <person name="Henrissat B."/>
            <person name="Grigoriev I.V."/>
            <person name="Spatafora J.W."/>
            <person name="Aime M.C."/>
        </authorList>
    </citation>
    <scope>NUCLEOTIDE SEQUENCE [LARGE SCALE GENOMIC DNA]</scope>
    <source>
        <strain evidence="8 9">MCA 4186</strain>
    </source>
</reference>
<evidence type="ECO:0000256" key="1">
    <source>
        <dbReference type="ARBA" id="ARBA00022723"/>
    </source>
</evidence>
<dbReference type="Proteomes" id="UP000245946">
    <property type="component" value="Unassembled WGS sequence"/>
</dbReference>
<dbReference type="InterPro" id="IPR019591">
    <property type="entry name" value="Mrp/NBP35_ATP-bd"/>
</dbReference>
<dbReference type="GO" id="GO:0016226">
    <property type="term" value="P:iron-sulfur cluster assembly"/>
    <property type="evidence" value="ECO:0007669"/>
    <property type="project" value="InterPro"/>
</dbReference>
<evidence type="ECO:0000256" key="5">
    <source>
        <dbReference type="ARBA" id="ARBA00023014"/>
    </source>
</evidence>
<dbReference type="STRING" id="58919.A0A316Z6U1"/>
<dbReference type="InterPro" id="IPR033756">
    <property type="entry name" value="YlxH/NBP35"/>
</dbReference>
<protein>
    <submittedName>
        <fullName evidence="8">P-loop containing nucleoside triphosphate hydrolase protein</fullName>
    </submittedName>
</protein>
<accession>A0A316Z6U1</accession>
<dbReference type="OrthoDB" id="1741334at2759"/>
<dbReference type="GO" id="GO:0016787">
    <property type="term" value="F:hydrolase activity"/>
    <property type="evidence" value="ECO:0007669"/>
    <property type="project" value="UniProtKB-KW"/>
</dbReference>
<keyword evidence="5" id="KW-0411">Iron-sulfur</keyword>
<sequence>MGAHINLALALSLLPAEQTQLDRRLRVGILDLDIFGPSIPKLMRLERAGEPALSDAGSLLPLTNHGVPSMSMGYLLPPAARAGDVSDAPIVWRGLMVQKATQQLLFEVDWRAASPAQEPLDVLVIDMPPGTGDVALSLTQLVELDAALVVSTPQEVALIDARRGVRMFQKVDVKIAGLVLNMSHFVSPTDGASFPLFGPPHAFDALASELGAPVLARVPLEPHVAAAGDAGQPAVLGGGGAGQSETVFLELGRRVWAGLAPGKVDC</sequence>
<evidence type="ECO:0000256" key="2">
    <source>
        <dbReference type="ARBA" id="ARBA00022741"/>
    </source>
</evidence>
<dbReference type="GO" id="GO:0046872">
    <property type="term" value="F:metal ion binding"/>
    <property type="evidence" value="ECO:0007669"/>
    <property type="project" value="UniProtKB-KW"/>
</dbReference>
<keyword evidence="9" id="KW-1185">Reference proteome</keyword>
<keyword evidence="3" id="KW-0067">ATP-binding</keyword>
<keyword evidence="8" id="KW-0378">Hydrolase</keyword>
<proteinExistence type="inferred from homology"/>
<dbReference type="GO" id="GO:0140663">
    <property type="term" value="F:ATP-dependent FeS chaperone activity"/>
    <property type="evidence" value="ECO:0007669"/>
    <property type="project" value="InterPro"/>
</dbReference>
<dbReference type="GO" id="GO:0005524">
    <property type="term" value="F:ATP binding"/>
    <property type="evidence" value="ECO:0007669"/>
    <property type="project" value="UniProtKB-KW"/>
</dbReference>
<evidence type="ECO:0000256" key="3">
    <source>
        <dbReference type="ARBA" id="ARBA00022840"/>
    </source>
</evidence>
<dbReference type="Pfam" id="PF10609">
    <property type="entry name" value="ParA"/>
    <property type="match status" value="1"/>
</dbReference>
<dbReference type="AlphaFoldDB" id="A0A316Z6U1"/>
<dbReference type="Gene3D" id="3.40.50.300">
    <property type="entry name" value="P-loop containing nucleotide triphosphate hydrolases"/>
    <property type="match status" value="1"/>
</dbReference>
<evidence type="ECO:0000256" key="4">
    <source>
        <dbReference type="ARBA" id="ARBA00023004"/>
    </source>
</evidence>
<keyword evidence="2" id="KW-0547">Nucleotide-binding</keyword>
<feature type="chain" id="PRO_5016459403" evidence="7">
    <location>
        <begin position="19"/>
        <end position="266"/>
    </location>
</feature>
<dbReference type="GO" id="GO:0032981">
    <property type="term" value="P:mitochondrial respiratory chain complex I assembly"/>
    <property type="evidence" value="ECO:0007669"/>
    <property type="project" value="TreeGrafter"/>
</dbReference>
<organism evidence="8 9">
    <name type="scientific">Tilletiopsis washingtonensis</name>
    <dbReference type="NCBI Taxonomy" id="58919"/>
    <lineage>
        <taxon>Eukaryota</taxon>
        <taxon>Fungi</taxon>
        <taxon>Dikarya</taxon>
        <taxon>Basidiomycota</taxon>
        <taxon>Ustilaginomycotina</taxon>
        <taxon>Exobasidiomycetes</taxon>
        <taxon>Entylomatales</taxon>
        <taxon>Entylomatales incertae sedis</taxon>
        <taxon>Tilletiopsis</taxon>
    </lineage>
</organism>
<evidence type="ECO:0000256" key="7">
    <source>
        <dbReference type="SAM" id="SignalP"/>
    </source>
</evidence>
<dbReference type="GeneID" id="37271768"/>
<keyword evidence="4" id="KW-0408">Iron</keyword>